<dbReference type="InterPro" id="IPR058666">
    <property type="entry name" value="SASH1/NUB1_homeodomain"/>
</dbReference>
<dbReference type="PANTHER" id="PTHR12301">
    <property type="entry name" value="SAM-DOMAIN, SH3 AND NUCLEAR LOCALIZATION SIGNALS PROTEIN RELATED"/>
    <property type="match status" value="1"/>
</dbReference>
<dbReference type="PANTHER" id="PTHR12301:SF10">
    <property type="match status" value="1"/>
</dbReference>
<dbReference type="AlphaFoldDB" id="A0AAE1Z6X5"/>
<gene>
    <name evidence="3" type="ORF">MN116_008180</name>
</gene>
<comment type="caution">
    <text evidence="3">The sequence shown here is derived from an EMBL/GenBank/DDBJ whole genome shotgun (WGS) entry which is preliminary data.</text>
</comment>
<evidence type="ECO:0000313" key="3">
    <source>
        <dbReference type="EMBL" id="KAK4467999.1"/>
    </source>
</evidence>
<name>A0AAE1Z6X5_SCHME</name>
<dbReference type="SUPFAM" id="SSF47769">
    <property type="entry name" value="SAM/Pointed domain"/>
    <property type="match status" value="1"/>
</dbReference>
<keyword evidence="4" id="KW-1185">Reference proteome</keyword>
<feature type="compositionally biased region" description="Basic residues" evidence="1">
    <location>
        <begin position="768"/>
        <end position="778"/>
    </location>
</feature>
<evidence type="ECO:0000256" key="1">
    <source>
        <dbReference type="SAM" id="MobiDB-lite"/>
    </source>
</evidence>
<evidence type="ECO:0000259" key="2">
    <source>
        <dbReference type="Pfam" id="PF26285"/>
    </source>
</evidence>
<evidence type="ECO:0000313" key="4">
    <source>
        <dbReference type="Proteomes" id="UP001292079"/>
    </source>
</evidence>
<dbReference type="InterPro" id="IPR051725">
    <property type="entry name" value="SAM-SH3_domain_protein"/>
</dbReference>
<dbReference type="InterPro" id="IPR013761">
    <property type="entry name" value="SAM/pointed_sf"/>
</dbReference>
<feature type="domain" description="SASH1/NUB1 homeodomain-like" evidence="2">
    <location>
        <begin position="493"/>
        <end position="556"/>
    </location>
</feature>
<dbReference type="Proteomes" id="UP001292079">
    <property type="component" value="Unassembled WGS sequence"/>
</dbReference>
<feature type="region of interest" description="Disordered" evidence="1">
    <location>
        <begin position="762"/>
        <end position="787"/>
    </location>
</feature>
<accession>A0AAE1Z6X5</accession>
<protein>
    <recommendedName>
        <fullName evidence="2">SASH1/NUB1 homeodomain-like domain-containing protein</fullName>
    </recommendedName>
</protein>
<reference evidence="3" key="1">
    <citation type="submission" date="2022-04" db="EMBL/GenBank/DDBJ databases">
        <authorList>
            <person name="Xu L."/>
            <person name="Lv Z."/>
        </authorList>
    </citation>
    <scope>NUCLEOTIDE SEQUENCE</scope>
    <source>
        <strain evidence="3">LV_2022a</strain>
    </source>
</reference>
<dbReference type="EMBL" id="JALJAT010000007">
    <property type="protein sequence ID" value="KAK4467999.1"/>
    <property type="molecule type" value="Genomic_DNA"/>
</dbReference>
<sequence>MNKSKQTELPNVDMHSLPNSCGVNHLEFTKPLVLFLNSRKEVLSSAPTSPNSSDGEANIPISSVKFRYTKDSRKCFRKITSSSQKNWLKRHGITLRCGPFFSRMHNGLLNSPYQSDVSQSAPSSPTMDTYETQPLIPNASTIPQNNESKHFNVTVHSNSMCTDYKTDDNQCSGSSCVNNNFEKYSESTLLCLMQRLGVQSVWPHLLEHGVVDVNRLSKLTRNELIEMGVTDAETRATLMTAAQLLTDSCLNCSLLHKTLNRTTVQTPKDSSDAQNIHDSGISSGTDITSSCLTYKPQFTNVCSMNEVRNCHKFMSSDKFSQMEQHQSKWIYKQNLCTEYNSSEQMAAYDEINLNTPSKQNHVSCQTMNSSKNSLRNVPNAFNEIHNLSKHPVSILRNGRLSRDSQIDTDNVKRSSSTTPKTVKIDERFLSASKQQQQHQQMNESNLLSVPLLQLPSQLMPTSYFVQYPHRSQHQTISEDVKNIYIQHIQLARHILKKKLTAEHIDLTQPPYSDETGHANIPLRLTQRYSFETNLDLITVAMALEAERDANLRENTKTCGIREYAFCSIIRIDGPKVETIHDLLGIASGTSKISFNEEIQSQRFLNCDGIKTGSLQEFLITIGLPMYINHILHYSNITTTTNNSSIISVNKNTNHQSTVMTPADLLNMPDCQLQAKFNFLPIHIQWLRQEASVIPWILLGQLNSSKNSSISCTSNNTHSLQHNFNTNNCCRRSSSQLRKIQQQQQQQQEEKRSTVSTQPFINQCQHSSQHQHHHRHHQHHHEEQQQLDNLKHLEHIVDRV</sequence>
<proteinExistence type="predicted"/>
<dbReference type="Gene3D" id="1.10.150.50">
    <property type="entry name" value="Transcription Factor, Ets-1"/>
    <property type="match status" value="1"/>
</dbReference>
<organism evidence="3 4">
    <name type="scientific">Schistosoma mekongi</name>
    <name type="common">Parasitic worm</name>
    <dbReference type="NCBI Taxonomy" id="38744"/>
    <lineage>
        <taxon>Eukaryota</taxon>
        <taxon>Metazoa</taxon>
        <taxon>Spiralia</taxon>
        <taxon>Lophotrochozoa</taxon>
        <taxon>Platyhelminthes</taxon>
        <taxon>Trematoda</taxon>
        <taxon>Digenea</taxon>
        <taxon>Strigeidida</taxon>
        <taxon>Schistosomatoidea</taxon>
        <taxon>Schistosomatidae</taxon>
        <taxon>Schistosoma</taxon>
    </lineage>
</organism>
<dbReference type="Pfam" id="PF26285">
    <property type="entry name" value="SASH1_Homeodomain"/>
    <property type="match status" value="1"/>
</dbReference>
<reference evidence="3" key="2">
    <citation type="journal article" date="2023" name="Infect Dis Poverty">
        <title>Chromosome-scale genome of the human blood fluke Schistosoma mekongi and its implications for public health.</title>
        <authorList>
            <person name="Zhou M."/>
            <person name="Xu L."/>
            <person name="Xu D."/>
            <person name="Chen W."/>
            <person name="Khan J."/>
            <person name="Hu Y."/>
            <person name="Huang H."/>
            <person name="Wei H."/>
            <person name="Zhang Y."/>
            <person name="Chusongsang P."/>
            <person name="Tanasarnprasert K."/>
            <person name="Hu X."/>
            <person name="Limpanont Y."/>
            <person name="Lv Z."/>
        </authorList>
    </citation>
    <scope>NUCLEOTIDE SEQUENCE</scope>
    <source>
        <strain evidence="3">LV_2022a</strain>
    </source>
</reference>